<evidence type="ECO:0000256" key="1">
    <source>
        <dbReference type="SAM" id="Coils"/>
    </source>
</evidence>
<keyword evidence="1" id="KW-0175">Coiled coil</keyword>
<dbReference type="EMBL" id="MBTG01000049">
    <property type="protein sequence ID" value="OPH48064.1"/>
    <property type="molecule type" value="Genomic_DNA"/>
</dbReference>
<dbReference type="RefSeq" id="WP_079419595.1">
    <property type="nucleotide sequence ID" value="NZ_MBTG01000049.1"/>
</dbReference>
<protein>
    <submittedName>
        <fullName evidence="3">Uncharacterized protein</fullName>
    </submittedName>
</protein>
<feature type="coiled-coil region" evidence="1">
    <location>
        <begin position="173"/>
        <end position="227"/>
    </location>
</feature>
<keyword evidence="4" id="KW-1185">Reference proteome</keyword>
<feature type="signal peptide" evidence="2">
    <location>
        <begin position="1"/>
        <end position="26"/>
    </location>
</feature>
<reference evidence="4" key="1">
    <citation type="submission" date="2016-07" db="EMBL/GenBank/DDBJ databases">
        <authorList>
            <person name="Florea S."/>
            <person name="Webb J.S."/>
            <person name="Jaromczyk J."/>
            <person name="Schardl C.L."/>
        </authorList>
    </citation>
    <scope>NUCLEOTIDE SEQUENCE [LARGE SCALE GENOMIC DNA]</scope>
    <source>
        <strain evidence="4">CY1</strain>
    </source>
</reference>
<dbReference type="Proteomes" id="UP000190626">
    <property type="component" value="Unassembled WGS sequence"/>
</dbReference>
<gene>
    <name evidence="3" type="ORF">BC351_38965</name>
</gene>
<dbReference type="AlphaFoldDB" id="A0A1V4H9Y4"/>
<organism evidence="3 4">
    <name type="scientific">Paenibacillus ferrarius</name>
    <dbReference type="NCBI Taxonomy" id="1469647"/>
    <lineage>
        <taxon>Bacteria</taxon>
        <taxon>Bacillati</taxon>
        <taxon>Bacillota</taxon>
        <taxon>Bacilli</taxon>
        <taxon>Bacillales</taxon>
        <taxon>Paenibacillaceae</taxon>
        <taxon>Paenibacillus</taxon>
    </lineage>
</organism>
<accession>A0A1V4H9Y4</accession>
<comment type="caution">
    <text evidence="3">The sequence shown here is derived from an EMBL/GenBank/DDBJ whole genome shotgun (WGS) entry which is preliminary data.</text>
</comment>
<evidence type="ECO:0000313" key="4">
    <source>
        <dbReference type="Proteomes" id="UP000190626"/>
    </source>
</evidence>
<keyword evidence="2" id="KW-0732">Signal</keyword>
<sequence>MKALKSKLAIGVIATGLVAGMGTAFAATDAGGQLQGWYNTATAATKALVAGDVAGFVAANKDKLVSDYKAINNTAVNNVKTAGTTETGRVQGAINGQVSAYSTAIDGKNTSIKNGMAGEYDKVVSDANSLNNKAVDVAGLIGAADIYSDVTAQGKSSLNSLNAAVATTQAQAATTLTAKIEATKAELNALLAAERTAASQEIKDNIAAKVAEKLADLQALANALEASNKKSISDKGVALETTGKAALENIVLDGFKK</sequence>
<evidence type="ECO:0000313" key="3">
    <source>
        <dbReference type="EMBL" id="OPH48064.1"/>
    </source>
</evidence>
<dbReference type="STRING" id="1469647.BC351_38965"/>
<proteinExistence type="predicted"/>
<evidence type="ECO:0000256" key="2">
    <source>
        <dbReference type="SAM" id="SignalP"/>
    </source>
</evidence>
<name>A0A1V4H9Y4_9BACL</name>
<feature type="chain" id="PRO_5012957335" evidence="2">
    <location>
        <begin position="27"/>
        <end position="257"/>
    </location>
</feature>
<dbReference type="OrthoDB" id="2437506at2"/>